<dbReference type="PANTHER" id="PTHR47073">
    <property type="entry name" value="PROTEIN ANTI-SILENCING 1"/>
    <property type="match status" value="1"/>
</dbReference>
<evidence type="ECO:0000313" key="4">
    <source>
        <dbReference type="RefSeq" id="XP_022153559.1"/>
    </source>
</evidence>
<dbReference type="AlphaFoldDB" id="A0A6J1DJF3"/>
<dbReference type="KEGG" id="mcha:111021034"/>
<dbReference type="GeneID" id="111021034"/>
<organism evidence="2 4">
    <name type="scientific">Momordica charantia</name>
    <name type="common">Bitter gourd</name>
    <name type="synonym">Balsam pear</name>
    <dbReference type="NCBI Taxonomy" id="3673"/>
    <lineage>
        <taxon>Eukaryota</taxon>
        <taxon>Viridiplantae</taxon>
        <taxon>Streptophyta</taxon>
        <taxon>Embryophyta</taxon>
        <taxon>Tracheophyta</taxon>
        <taxon>Spermatophyta</taxon>
        <taxon>Magnoliopsida</taxon>
        <taxon>eudicotyledons</taxon>
        <taxon>Gunneridae</taxon>
        <taxon>Pentapetalae</taxon>
        <taxon>rosids</taxon>
        <taxon>fabids</taxon>
        <taxon>Cucurbitales</taxon>
        <taxon>Cucurbitaceae</taxon>
        <taxon>Momordiceae</taxon>
        <taxon>Momordica</taxon>
    </lineage>
</organism>
<dbReference type="InterPro" id="IPR001025">
    <property type="entry name" value="BAH_dom"/>
</dbReference>
<dbReference type="FunFam" id="2.30.30.490:FF:000017">
    <property type="entry name" value="Bromo-adjacent homology (BAH) domain-containing protein"/>
    <property type="match status" value="1"/>
</dbReference>
<dbReference type="Proteomes" id="UP000504603">
    <property type="component" value="Unplaced"/>
</dbReference>
<protein>
    <submittedName>
        <fullName evidence="3 4">Protein ANTI-SILENCING 1 isoform X1</fullName>
    </submittedName>
</protein>
<evidence type="ECO:0000313" key="3">
    <source>
        <dbReference type="RefSeq" id="XP_022153558.1"/>
    </source>
</evidence>
<evidence type="ECO:0000259" key="1">
    <source>
        <dbReference type="PROSITE" id="PS51038"/>
    </source>
</evidence>
<dbReference type="Gene3D" id="2.30.30.490">
    <property type="match status" value="1"/>
</dbReference>
<reference evidence="3 4" key="1">
    <citation type="submission" date="2025-04" db="UniProtKB">
        <authorList>
            <consortium name="RefSeq"/>
        </authorList>
    </citation>
    <scope>IDENTIFICATION</scope>
    <source>
        <strain evidence="3 4">OHB3-1</strain>
    </source>
</reference>
<keyword evidence="2" id="KW-1185">Reference proteome</keyword>
<dbReference type="GO" id="GO:0003723">
    <property type="term" value="F:RNA binding"/>
    <property type="evidence" value="ECO:0007669"/>
    <property type="project" value="TreeGrafter"/>
</dbReference>
<dbReference type="RefSeq" id="XP_022153558.1">
    <property type="nucleotide sequence ID" value="XM_022297866.1"/>
</dbReference>
<evidence type="ECO:0000313" key="2">
    <source>
        <dbReference type="Proteomes" id="UP000504603"/>
    </source>
</evidence>
<dbReference type="PANTHER" id="PTHR47073:SF2">
    <property type="entry name" value="PROTEIN ANTI-SILENCING 1"/>
    <property type="match status" value="1"/>
</dbReference>
<dbReference type="InterPro" id="IPR043151">
    <property type="entry name" value="BAH_sf"/>
</dbReference>
<proteinExistence type="predicted"/>
<dbReference type="Pfam" id="PF01426">
    <property type="entry name" value="BAH"/>
    <property type="match status" value="1"/>
</dbReference>
<accession>A0A6J1DJF3</accession>
<dbReference type="OrthoDB" id="1896853at2759"/>
<sequence length="499" mass="57189">MKLVERPVKTMLHVGERNVKNEFGFKWGLKTKVVKEKGYQFYESFLCNGLEYFLYDCVYIYHRGDCETTIGRLVKMFETRAHEQKVKVVRFMRPIELRDFPRDFEPRWNEIFLASGESAGVSKCYLLEEVIRKCNVVCTLKDGRNPQPSDAELNSADYIFYRTYDVKKCMILEDFPDEIDHIKVECLFNREPDARQSNQKTMGELGGNSSLPKFGREIICGSKSQMASSDNVEVSPCKKTKLLSDGNGRNVGSVKGAYNVKASEISKRAAPQLKLIQDKRRCKSTQLLQVTKKLIIDRSKWFKQPPWEHRLRQAQEVGTLVLLENLDSTLSSSEVEELVQKALKQKVDANMLPCSSISNPHYGKALVIFKSKAAAETALSDLTKRCLMLSTSDGSGFRPVVGSRGFLADSSKRVNFVGHLSLPKLLRQKYTMEMKNAISTSHCSQPNTVEWDLAMEWRLLQERSDLWWKKLHAVLSTMICSNHLVLLNICHIYFKIFNF</sequence>
<feature type="domain" description="BAH" evidence="1">
    <location>
        <begin position="50"/>
        <end position="175"/>
    </location>
</feature>
<dbReference type="GO" id="GO:0003682">
    <property type="term" value="F:chromatin binding"/>
    <property type="evidence" value="ECO:0007669"/>
    <property type="project" value="InterPro"/>
</dbReference>
<name>A0A6J1DJF3_MOMCH</name>
<dbReference type="PROSITE" id="PS51038">
    <property type="entry name" value="BAH"/>
    <property type="match status" value="1"/>
</dbReference>
<dbReference type="RefSeq" id="XP_022153559.1">
    <property type="nucleotide sequence ID" value="XM_022297867.1"/>
</dbReference>
<gene>
    <name evidence="3 4" type="primary">LOC111021034</name>
</gene>